<sequence length="111" mass="12972">FKAALPNIVNIDGDVNHVNDFLRHRDWHWQAQQFLLLGANPRQLHDASKIYILKMIIRQMITPGIFHRGSKTEGRTGIVKFRNSFSRTFWSNINTYIQNIEHAELISQADE</sequence>
<name>A0A0H5QUH4_9EUKA</name>
<proteinExistence type="predicted"/>
<evidence type="ECO:0000313" key="1">
    <source>
        <dbReference type="EMBL" id="CRZ05663.1"/>
    </source>
</evidence>
<organism evidence="1">
    <name type="scientific">Spongospora subterranea</name>
    <dbReference type="NCBI Taxonomy" id="70186"/>
    <lineage>
        <taxon>Eukaryota</taxon>
        <taxon>Sar</taxon>
        <taxon>Rhizaria</taxon>
        <taxon>Endomyxa</taxon>
        <taxon>Phytomyxea</taxon>
        <taxon>Plasmodiophorida</taxon>
        <taxon>Plasmodiophoridae</taxon>
        <taxon>Spongospora</taxon>
    </lineage>
</organism>
<reference evidence="1" key="1">
    <citation type="submission" date="2015-04" db="EMBL/GenBank/DDBJ databases">
        <title>The genome sequence of the plant pathogenic Rhizarian Plasmodiophora brassicae reveals insights in its biotrophic life cycle and the origin of chitin synthesis.</title>
        <authorList>
            <person name="Schwelm A."/>
            <person name="Fogelqvist J."/>
            <person name="Knaust A."/>
            <person name="Julke S."/>
            <person name="Lilja T."/>
            <person name="Dhandapani V."/>
            <person name="Bonilla-Rosso G."/>
            <person name="Karlsson M."/>
            <person name="Shevchenko A."/>
            <person name="Choi S.R."/>
            <person name="Kim H.G."/>
            <person name="Park J.Y."/>
            <person name="Lim Y.P."/>
            <person name="Ludwig-Muller J."/>
            <person name="Dixelius C."/>
        </authorList>
    </citation>
    <scope>NUCLEOTIDE SEQUENCE</scope>
    <source>
        <tissue evidence="1">Potato root galls</tissue>
    </source>
</reference>
<dbReference type="EMBL" id="HACM01005221">
    <property type="protein sequence ID" value="CRZ05663.1"/>
    <property type="molecule type" value="Transcribed_RNA"/>
</dbReference>
<dbReference type="AlphaFoldDB" id="A0A0H5QUH4"/>
<protein>
    <submittedName>
        <fullName evidence="1">Uncharacterized protein</fullName>
    </submittedName>
</protein>
<feature type="non-terminal residue" evidence="1">
    <location>
        <position position="1"/>
    </location>
</feature>
<accession>A0A0H5QUH4</accession>